<evidence type="ECO:0000259" key="3">
    <source>
        <dbReference type="SMART" id="SM00822"/>
    </source>
</evidence>
<dbReference type="RefSeq" id="WP_160369301.1">
    <property type="nucleotide sequence ID" value="NZ_WSQA01000007.1"/>
</dbReference>
<dbReference type="SUPFAM" id="SSF51735">
    <property type="entry name" value="NAD(P)-binding Rossmann-fold domains"/>
    <property type="match status" value="1"/>
</dbReference>
<dbReference type="Proteomes" id="UP000435036">
    <property type="component" value="Unassembled WGS sequence"/>
</dbReference>
<reference evidence="4 5" key="1">
    <citation type="submission" date="2019-12" db="EMBL/GenBank/DDBJ databases">
        <authorList>
            <person name="Dong K."/>
        </authorList>
    </citation>
    <scope>NUCLEOTIDE SEQUENCE [LARGE SCALE GENOMIC DNA]</scope>
    <source>
        <strain evidence="4 5">JCM 31225</strain>
    </source>
</reference>
<proteinExistence type="inferred from homology"/>
<dbReference type="PROSITE" id="PS00061">
    <property type="entry name" value="ADH_SHORT"/>
    <property type="match status" value="1"/>
</dbReference>
<feature type="domain" description="Ketoreductase" evidence="3">
    <location>
        <begin position="4"/>
        <end position="187"/>
    </location>
</feature>
<dbReference type="InterPro" id="IPR020904">
    <property type="entry name" value="Sc_DH/Rdtase_CS"/>
</dbReference>
<comment type="similarity">
    <text evidence="1">Belongs to the short-chain dehydrogenases/reductases (SDR) family.</text>
</comment>
<dbReference type="CDD" id="cd05233">
    <property type="entry name" value="SDR_c"/>
    <property type="match status" value="1"/>
</dbReference>
<dbReference type="OrthoDB" id="597477at2"/>
<dbReference type="GO" id="GO:0016491">
    <property type="term" value="F:oxidoreductase activity"/>
    <property type="evidence" value="ECO:0007669"/>
    <property type="project" value="UniProtKB-KW"/>
</dbReference>
<gene>
    <name evidence="4" type="ORF">GQF63_11110</name>
</gene>
<dbReference type="Pfam" id="PF13561">
    <property type="entry name" value="adh_short_C2"/>
    <property type="match status" value="1"/>
</dbReference>
<evidence type="ECO:0000313" key="5">
    <source>
        <dbReference type="Proteomes" id="UP000435036"/>
    </source>
</evidence>
<dbReference type="SMART" id="SM00822">
    <property type="entry name" value="PKS_KR"/>
    <property type="match status" value="1"/>
</dbReference>
<dbReference type="InterPro" id="IPR002347">
    <property type="entry name" value="SDR_fam"/>
</dbReference>
<evidence type="ECO:0000256" key="1">
    <source>
        <dbReference type="ARBA" id="ARBA00006484"/>
    </source>
</evidence>
<dbReference type="PRINTS" id="PR00081">
    <property type="entry name" value="GDHRDH"/>
</dbReference>
<dbReference type="PANTHER" id="PTHR43639">
    <property type="entry name" value="OXIDOREDUCTASE, SHORT-CHAIN DEHYDROGENASE/REDUCTASE FAMILY (AFU_ORTHOLOGUE AFUA_5G02870)"/>
    <property type="match status" value="1"/>
</dbReference>
<dbReference type="FunFam" id="3.40.50.720:FF:000084">
    <property type="entry name" value="Short-chain dehydrogenase reductase"/>
    <property type="match status" value="1"/>
</dbReference>
<name>A0A6N8L0H0_9SPHI</name>
<dbReference type="InterPro" id="IPR057326">
    <property type="entry name" value="KR_dom"/>
</dbReference>
<dbReference type="PANTHER" id="PTHR43639:SF1">
    <property type="entry name" value="SHORT-CHAIN DEHYDROGENASE_REDUCTASE FAMILY PROTEIN"/>
    <property type="match status" value="1"/>
</dbReference>
<dbReference type="InterPro" id="IPR036291">
    <property type="entry name" value="NAD(P)-bd_dom_sf"/>
</dbReference>
<evidence type="ECO:0000313" key="4">
    <source>
        <dbReference type="EMBL" id="MVZ62574.1"/>
    </source>
</evidence>
<accession>A0A6N8L0H0</accession>
<keyword evidence="2" id="KW-0560">Oxidoreductase</keyword>
<keyword evidence="5" id="KW-1185">Reference proteome</keyword>
<protein>
    <submittedName>
        <fullName evidence="4">SDR family oxidoreductase</fullName>
    </submittedName>
</protein>
<dbReference type="AlphaFoldDB" id="A0A6N8L0H0"/>
<organism evidence="4 5">
    <name type="scientific">Sphingobacterium humi</name>
    <dbReference type="NCBI Taxonomy" id="1796905"/>
    <lineage>
        <taxon>Bacteria</taxon>
        <taxon>Pseudomonadati</taxon>
        <taxon>Bacteroidota</taxon>
        <taxon>Sphingobacteriia</taxon>
        <taxon>Sphingobacteriales</taxon>
        <taxon>Sphingobacteriaceae</taxon>
        <taxon>Sphingobacterium</taxon>
    </lineage>
</organism>
<comment type="caution">
    <text evidence="4">The sequence shown here is derived from an EMBL/GenBank/DDBJ whole genome shotgun (WGS) entry which is preliminary data.</text>
</comment>
<dbReference type="EMBL" id="WSQA01000007">
    <property type="protein sequence ID" value="MVZ62574.1"/>
    <property type="molecule type" value="Genomic_DNA"/>
</dbReference>
<sequence length="269" mass="29246">MEKKVAIVTGAAGGIGRAIVAGFLHAGYAIALVDREEDSMKAAIPHGEETAADLLFLPGDLCDDAFLQELVTRVMDKWGRIDALVNNAMWRKVESIRESSPDDWNKTLAIGITAPAFLSKYVAEVVLEKQQKCCIINLSSVMSSLVSGYASAYSICKGAMESLTYELATTYGPYGCRAIAVRPGSVDTSMSQDYQSTSGDNISQQIQAEIEDRTPLKRSAKPEEIAQAIVWLCTEQAGFITGTCLTIDGGLEHNFNSYSMKHRLKPDTF</sequence>
<dbReference type="Gene3D" id="3.40.50.720">
    <property type="entry name" value="NAD(P)-binding Rossmann-like Domain"/>
    <property type="match status" value="1"/>
</dbReference>
<evidence type="ECO:0000256" key="2">
    <source>
        <dbReference type="ARBA" id="ARBA00023002"/>
    </source>
</evidence>